<dbReference type="Proteomes" id="UP000832011">
    <property type="component" value="Chromosome"/>
</dbReference>
<name>A0ABY4DY52_9NEIS</name>
<evidence type="ECO:0000313" key="2">
    <source>
        <dbReference type="EMBL" id="UOO88041.1"/>
    </source>
</evidence>
<feature type="domain" description="Thioesterase" evidence="1">
    <location>
        <begin position="55"/>
        <end position="127"/>
    </location>
</feature>
<protein>
    <submittedName>
        <fullName evidence="2">PaaI family thioesterase</fullName>
    </submittedName>
</protein>
<keyword evidence="3" id="KW-1185">Reference proteome</keyword>
<dbReference type="RefSeq" id="WP_058356525.1">
    <property type="nucleotide sequence ID" value="NZ_CABKVG010000009.1"/>
</dbReference>
<evidence type="ECO:0000313" key="3">
    <source>
        <dbReference type="Proteomes" id="UP000832011"/>
    </source>
</evidence>
<dbReference type="InterPro" id="IPR029069">
    <property type="entry name" value="HotDog_dom_sf"/>
</dbReference>
<evidence type="ECO:0000259" key="1">
    <source>
        <dbReference type="Pfam" id="PF03061"/>
    </source>
</evidence>
<proteinExistence type="predicted"/>
<organism evidence="2 3">
    <name type="scientific">Vitreoscilla massiliensis</name>
    <dbReference type="NCBI Taxonomy" id="1689272"/>
    <lineage>
        <taxon>Bacteria</taxon>
        <taxon>Pseudomonadati</taxon>
        <taxon>Pseudomonadota</taxon>
        <taxon>Betaproteobacteria</taxon>
        <taxon>Neisseriales</taxon>
        <taxon>Neisseriaceae</taxon>
        <taxon>Vitreoscilla</taxon>
    </lineage>
</organism>
<dbReference type="Pfam" id="PF03061">
    <property type="entry name" value="4HBT"/>
    <property type="match status" value="1"/>
</dbReference>
<dbReference type="SUPFAM" id="SSF54637">
    <property type="entry name" value="Thioesterase/thiol ester dehydrase-isomerase"/>
    <property type="match status" value="1"/>
</dbReference>
<accession>A0ABY4DY52</accession>
<dbReference type="Gene3D" id="3.10.129.10">
    <property type="entry name" value="Hotdog Thioesterase"/>
    <property type="match status" value="1"/>
</dbReference>
<dbReference type="InterPro" id="IPR006683">
    <property type="entry name" value="Thioestr_dom"/>
</dbReference>
<reference evidence="2 3" key="1">
    <citation type="journal article" date="2022" name="Res Sq">
        <title>Evolution of multicellular longitudinally dividing oral cavity symbionts (Neisseriaceae).</title>
        <authorList>
            <person name="Nyongesa S."/>
            <person name="Weber P."/>
            <person name="Bernet E."/>
            <person name="Pullido F."/>
            <person name="Nieckarz M."/>
            <person name="Delaby M."/>
            <person name="Nieves C."/>
            <person name="Viehboeck T."/>
            <person name="Krause N."/>
            <person name="Rivera-Millot A."/>
            <person name="Nakamura A."/>
            <person name="Vischer N."/>
            <person name="VanNieuwenhze M."/>
            <person name="Brun Y."/>
            <person name="Cava F."/>
            <person name="Bulgheresi S."/>
            <person name="Veyrier F."/>
        </authorList>
    </citation>
    <scope>NUCLEOTIDE SEQUENCE [LARGE SCALE GENOMIC DNA]</scope>
    <source>
        <strain evidence="2 3">SN4</strain>
    </source>
</reference>
<gene>
    <name evidence="2" type="ORF">LVJ82_11125</name>
</gene>
<dbReference type="EMBL" id="CP091511">
    <property type="protein sequence ID" value="UOO88041.1"/>
    <property type="molecule type" value="Genomic_DNA"/>
</dbReference>
<sequence length="141" mass="15676">MSAYQLHPVLTQKAHTAMPYTQFIGLEVWLNNQGTPLFHVPYKADNIGNTFLPALHGGMIGGFIESAATLFLKQHSGLDQFAKIIDFSIEYLRSGHPESMFAACTLTRQGSRIAHLSVEVWQKDRERPIAVGRVHCLMPAA</sequence>
<dbReference type="CDD" id="cd03443">
    <property type="entry name" value="PaaI_thioesterase"/>
    <property type="match status" value="1"/>
</dbReference>